<feature type="compositionally biased region" description="Basic and acidic residues" evidence="5">
    <location>
        <begin position="244"/>
        <end position="256"/>
    </location>
</feature>
<keyword evidence="3" id="KW-0547">Nucleotide-binding</keyword>
<sequence>MYAIEVENARKEYGAVTALDGLSLRVERGETVGLLGTNGAGKTTLFELLVGLRSPDAGSVAVLDRDPTDGVATRRRVGYLPEHAGFPDELTGREVLRFHARMRGVDAERRDHRVARVLETVGLTDAADRRVEGYSNGMARRLGLGTVLVADPAVLLLDEPTAGLDPYGVEAFHDVLGAVASAADVTVVFSSHVLGEVEALCDRAAVVHGGRVVTDGDVDALRRQTEENVTVRATMGSDGDADSAAERLRSRDGVERATEDGAELVVECTPTRAFAVLEAIRESGDVERFTVREPGLESAFRTAVADRGERA</sequence>
<name>A0AAW4PDZ4_9EURY</name>
<feature type="domain" description="ABC transporter" evidence="6">
    <location>
        <begin position="4"/>
        <end position="234"/>
    </location>
</feature>
<dbReference type="AlphaFoldDB" id="A0AAW4PDZ4"/>
<evidence type="ECO:0000256" key="4">
    <source>
        <dbReference type="ARBA" id="ARBA00022840"/>
    </source>
</evidence>
<evidence type="ECO:0000313" key="8">
    <source>
        <dbReference type="Proteomes" id="UP001430455"/>
    </source>
</evidence>
<dbReference type="SMART" id="SM00382">
    <property type="entry name" value="AAA"/>
    <property type="match status" value="1"/>
</dbReference>
<dbReference type="Pfam" id="PF00005">
    <property type="entry name" value="ABC_tran"/>
    <property type="match status" value="1"/>
</dbReference>
<comment type="similarity">
    <text evidence="1">Belongs to the ABC transporter superfamily.</text>
</comment>
<keyword evidence="4 7" id="KW-0067">ATP-binding</keyword>
<feature type="region of interest" description="Disordered" evidence="5">
    <location>
        <begin position="235"/>
        <end position="256"/>
    </location>
</feature>
<dbReference type="EMBL" id="RKLT01000007">
    <property type="protein sequence ID" value="MBX0296496.1"/>
    <property type="molecule type" value="Genomic_DNA"/>
</dbReference>
<dbReference type="PANTHER" id="PTHR43335:SF4">
    <property type="entry name" value="ABC TRANSPORTER, ATP-BINDING PROTEIN"/>
    <property type="match status" value="1"/>
</dbReference>
<dbReference type="Proteomes" id="UP001430455">
    <property type="component" value="Unassembled WGS sequence"/>
</dbReference>
<evidence type="ECO:0000313" key="7">
    <source>
        <dbReference type="EMBL" id="MBX0296496.1"/>
    </source>
</evidence>
<dbReference type="Gene3D" id="3.40.50.300">
    <property type="entry name" value="P-loop containing nucleotide triphosphate hydrolases"/>
    <property type="match status" value="1"/>
</dbReference>
<accession>A0AAW4PDZ4</accession>
<proteinExistence type="inferred from homology"/>
<dbReference type="InterPro" id="IPR027417">
    <property type="entry name" value="P-loop_NTPase"/>
</dbReference>
<dbReference type="RefSeq" id="WP_220581098.1">
    <property type="nucleotide sequence ID" value="NZ_RKLT01000007.1"/>
</dbReference>
<dbReference type="InterPro" id="IPR003593">
    <property type="entry name" value="AAA+_ATPase"/>
</dbReference>
<comment type="caution">
    <text evidence="7">The sequence shown here is derived from an EMBL/GenBank/DDBJ whole genome shotgun (WGS) entry which is preliminary data.</text>
</comment>
<organism evidence="7 8">
    <name type="scientific">Haloarcula nitratireducens</name>
    <dbReference type="NCBI Taxonomy" id="2487749"/>
    <lineage>
        <taxon>Archaea</taxon>
        <taxon>Methanobacteriati</taxon>
        <taxon>Methanobacteriota</taxon>
        <taxon>Stenosarchaea group</taxon>
        <taxon>Halobacteria</taxon>
        <taxon>Halobacteriales</taxon>
        <taxon>Haloarculaceae</taxon>
        <taxon>Haloarcula</taxon>
    </lineage>
</organism>
<evidence type="ECO:0000256" key="2">
    <source>
        <dbReference type="ARBA" id="ARBA00022448"/>
    </source>
</evidence>
<protein>
    <submittedName>
        <fullName evidence="7">ABC transporter ATP-binding protein</fullName>
    </submittedName>
</protein>
<reference evidence="7 8" key="1">
    <citation type="submission" date="2021-06" db="EMBL/GenBank/DDBJ databases">
        <title>Halomicroarcula sp. a new haloarchaeum isolated from saline soil.</title>
        <authorList>
            <person name="Duran-Viseras A."/>
            <person name="Sanchez-Porro C."/>
            <person name="Ventosa A."/>
        </authorList>
    </citation>
    <scope>NUCLEOTIDE SEQUENCE [LARGE SCALE GENOMIC DNA]</scope>
    <source>
        <strain evidence="7 8">F27</strain>
    </source>
</reference>
<dbReference type="SUPFAM" id="SSF52540">
    <property type="entry name" value="P-loop containing nucleoside triphosphate hydrolases"/>
    <property type="match status" value="1"/>
</dbReference>
<dbReference type="GO" id="GO:0005524">
    <property type="term" value="F:ATP binding"/>
    <property type="evidence" value="ECO:0007669"/>
    <property type="project" value="UniProtKB-KW"/>
</dbReference>
<gene>
    <name evidence="7" type="ORF">EGH23_16560</name>
</gene>
<dbReference type="CDD" id="cd03230">
    <property type="entry name" value="ABC_DR_subfamily_A"/>
    <property type="match status" value="1"/>
</dbReference>
<dbReference type="GO" id="GO:0016887">
    <property type="term" value="F:ATP hydrolysis activity"/>
    <property type="evidence" value="ECO:0007669"/>
    <property type="project" value="InterPro"/>
</dbReference>
<keyword evidence="2" id="KW-0813">Transport</keyword>
<dbReference type="InterPro" id="IPR003439">
    <property type="entry name" value="ABC_transporter-like_ATP-bd"/>
</dbReference>
<keyword evidence="8" id="KW-1185">Reference proteome</keyword>
<evidence type="ECO:0000259" key="6">
    <source>
        <dbReference type="PROSITE" id="PS50893"/>
    </source>
</evidence>
<evidence type="ECO:0000256" key="5">
    <source>
        <dbReference type="SAM" id="MobiDB-lite"/>
    </source>
</evidence>
<evidence type="ECO:0000256" key="1">
    <source>
        <dbReference type="ARBA" id="ARBA00005417"/>
    </source>
</evidence>
<dbReference type="PANTHER" id="PTHR43335">
    <property type="entry name" value="ABC TRANSPORTER, ATP-BINDING PROTEIN"/>
    <property type="match status" value="1"/>
</dbReference>
<dbReference type="PROSITE" id="PS50893">
    <property type="entry name" value="ABC_TRANSPORTER_2"/>
    <property type="match status" value="1"/>
</dbReference>
<evidence type="ECO:0000256" key="3">
    <source>
        <dbReference type="ARBA" id="ARBA00022741"/>
    </source>
</evidence>